<comment type="caution">
    <text evidence="2">The sequence shown here is derived from an EMBL/GenBank/DDBJ whole genome shotgun (WGS) entry which is preliminary data.</text>
</comment>
<dbReference type="PANTHER" id="PTHR33116:SF66">
    <property type="entry name" value="REVERSE TRANSCRIPTASE ZINC-BINDING DOMAIN-CONTAINING PROTEIN"/>
    <property type="match status" value="1"/>
</dbReference>
<evidence type="ECO:0000313" key="2">
    <source>
        <dbReference type="EMBL" id="KAK4722193.1"/>
    </source>
</evidence>
<reference evidence="2 3" key="1">
    <citation type="submission" date="2023-10" db="EMBL/GenBank/DDBJ databases">
        <title>Genome-Wide Identification Analysis in wild type Solanum Pinnatisectum Reveals Some Genes Defensing Phytophthora Infestans.</title>
        <authorList>
            <person name="Sun C."/>
        </authorList>
    </citation>
    <scope>NUCLEOTIDE SEQUENCE [LARGE SCALE GENOMIC DNA]</scope>
    <source>
        <strain evidence="2">LQN</strain>
        <tissue evidence="2">Leaf</tissue>
    </source>
</reference>
<proteinExistence type="predicted"/>
<dbReference type="Pfam" id="PF13966">
    <property type="entry name" value="zf-RVT"/>
    <property type="match status" value="1"/>
</dbReference>
<dbReference type="PANTHER" id="PTHR33116">
    <property type="entry name" value="REVERSE TRANSCRIPTASE ZINC-BINDING DOMAIN-CONTAINING PROTEIN-RELATED-RELATED"/>
    <property type="match status" value="1"/>
</dbReference>
<evidence type="ECO:0000313" key="3">
    <source>
        <dbReference type="Proteomes" id="UP001311915"/>
    </source>
</evidence>
<organism evidence="2 3">
    <name type="scientific">Solanum pinnatisectum</name>
    <name type="common">tansyleaf nightshade</name>
    <dbReference type="NCBI Taxonomy" id="50273"/>
    <lineage>
        <taxon>Eukaryota</taxon>
        <taxon>Viridiplantae</taxon>
        <taxon>Streptophyta</taxon>
        <taxon>Embryophyta</taxon>
        <taxon>Tracheophyta</taxon>
        <taxon>Spermatophyta</taxon>
        <taxon>Magnoliopsida</taxon>
        <taxon>eudicotyledons</taxon>
        <taxon>Gunneridae</taxon>
        <taxon>Pentapetalae</taxon>
        <taxon>asterids</taxon>
        <taxon>lamiids</taxon>
        <taxon>Solanales</taxon>
        <taxon>Solanaceae</taxon>
        <taxon>Solanoideae</taxon>
        <taxon>Solaneae</taxon>
        <taxon>Solanum</taxon>
    </lineage>
</organism>
<sequence length="199" mass="23741">MTRKILEARMVWNNYQLTNQQSITRELYLRLIGDVIRVPWKCLMFNTTTRPKAVFIMWLQLQAKLLTKDRLLKWGSNVEPQCMLCQNEDETRDHLFVKCSYTRCLWDGLASWMQMSFDIGGNWQQHLTWVMKNAKGKTIRAQIFRMVYVEVVYAVWIERNQRVFEQRTKGVDRIIRTIAFICNVKASSKTRPLVQSWLV</sequence>
<dbReference type="InterPro" id="IPR026960">
    <property type="entry name" value="RVT-Znf"/>
</dbReference>
<evidence type="ECO:0000259" key="1">
    <source>
        <dbReference type="Pfam" id="PF13966"/>
    </source>
</evidence>
<dbReference type="Proteomes" id="UP001311915">
    <property type="component" value="Unassembled WGS sequence"/>
</dbReference>
<keyword evidence="3" id="KW-1185">Reference proteome</keyword>
<name>A0AAV9L9L6_9SOLN</name>
<accession>A0AAV9L9L6</accession>
<gene>
    <name evidence="2" type="ORF">R3W88_012426</name>
</gene>
<feature type="domain" description="Reverse transcriptase zinc-binding" evidence="1">
    <location>
        <begin position="25"/>
        <end position="106"/>
    </location>
</feature>
<protein>
    <recommendedName>
        <fullName evidence="1">Reverse transcriptase zinc-binding domain-containing protein</fullName>
    </recommendedName>
</protein>
<dbReference type="AlphaFoldDB" id="A0AAV9L9L6"/>
<dbReference type="EMBL" id="JAWPEI010000007">
    <property type="protein sequence ID" value="KAK4722193.1"/>
    <property type="molecule type" value="Genomic_DNA"/>
</dbReference>